<name>A0A1H9Z8L5_9PSED</name>
<evidence type="ECO:0000313" key="10">
    <source>
        <dbReference type="Proteomes" id="UP000182332"/>
    </source>
</evidence>
<keyword evidence="6" id="KW-0574">Periplasm</keyword>
<dbReference type="AlphaFoldDB" id="A0A1H9Z8L5"/>
<proteinExistence type="inferred from homology"/>
<evidence type="ECO:0000256" key="7">
    <source>
        <dbReference type="ARBA" id="ARBA00022841"/>
    </source>
</evidence>
<evidence type="ECO:0000256" key="4">
    <source>
        <dbReference type="ARBA" id="ARBA00013964"/>
    </source>
</evidence>
<dbReference type="GO" id="GO:0016740">
    <property type="term" value="F:transferase activity"/>
    <property type="evidence" value="ECO:0007669"/>
    <property type="project" value="UniProtKB-KW"/>
</dbReference>
<evidence type="ECO:0000256" key="6">
    <source>
        <dbReference type="ARBA" id="ARBA00022764"/>
    </source>
</evidence>
<dbReference type="InterPro" id="IPR035422">
    <property type="entry name" value="AlgF"/>
</dbReference>
<keyword evidence="5 8" id="KW-0732">Signal</keyword>
<evidence type="ECO:0000256" key="1">
    <source>
        <dbReference type="ARBA" id="ARBA00004418"/>
    </source>
</evidence>
<organism evidence="9 10">
    <name type="scientific">Pseudomonas graminis</name>
    <dbReference type="NCBI Taxonomy" id="158627"/>
    <lineage>
        <taxon>Bacteria</taxon>
        <taxon>Pseudomonadati</taxon>
        <taxon>Pseudomonadota</taxon>
        <taxon>Gammaproteobacteria</taxon>
        <taxon>Pseudomonadales</taxon>
        <taxon>Pseudomonadaceae</taxon>
        <taxon>Pseudomonas</taxon>
    </lineage>
</organism>
<dbReference type="GO" id="GO:0042121">
    <property type="term" value="P:alginic acid biosynthetic process"/>
    <property type="evidence" value="ECO:0007669"/>
    <property type="project" value="UniProtKB-UniPathway"/>
</dbReference>
<comment type="pathway">
    <text evidence="2">Glycan biosynthesis; alginate biosynthesis.</text>
</comment>
<evidence type="ECO:0000256" key="2">
    <source>
        <dbReference type="ARBA" id="ARBA00005182"/>
    </source>
</evidence>
<evidence type="ECO:0000256" key="3">
    <source>
        <dbReference type="ARBA" id="ARBA00010033"/>
    </source>
</evidence>
<comment type="subcellular location">
    <subcellularLocation>
        <location evidence="1">Periplasm</location>
    </subcellularLocation>
</comment>
<dbReference type="Pfam" id="PF11182">
    <property type="entry name" value="AlgF"/>
    <property type="match status" value="1"/>
</dbReference>
<dbReference type="Proteomes" id="UP000182332">
    <property type="component" value="Unassembled WGS sequence"/>
</dbReference>
<dbReference type="UniPathway" id="UPA00286"/>
<dbReference type="GO" id="GO:0042597">
    <property type="term" value="C:periplasmic space"/>
    <property type="evidence" value="ECO:0007669"/>
    <property type="project" value="UniProtKB-SubCell"/>
</dbReference>
<accession>A0A1H9Z8L5</accession>
<evidence type="ECO:0000313" key="9">
    <source>
        <dbReference type="EMBL" id="SES77859.1"/>
    </source>
</evidence>
<gene>
    <name evidence="9" type="ORF">SAMN05216197_102117</name>
</gene>
<reference evidence="9 10" key="1">
    <citation type="submission" date="2016-10" db="EMBL/GenBank/DDBJ databases">
        <authorList>
            <person name="de Groot N.N."/>
        </authorList>
    </citation>
    <scope>NUCLEOTIDE SEQUENCE [LARGE SCALE GENOMIC DNA]</scope>
    <source>
        <strain evidence="9 10">DSM 11363</strain>
    </source>
</reference>
<feature type="chain" id="PRO_5010256718" description="Alginate biosynthesis protein AlgF" evidence="8">
    <location>
        <begin position="36"/>
        <end position="224"/>
    </location>
</feature>
<sequence>MTSQNPMPVRSSKTNLLKTCVLAASLGFVSLSAFAGGDAALYGPTAPKGSTFVRVYNASSSEISASVGNTSLNEIGPLASSDFGFMPQGDYTAKVGSQSLPVKLASDHYYTIVNNTSGSPQLVEEPPFKNKQKSLVRVQNLSDKALTLKTADGKTDVVKAVSAKGTGEREINPVKVSFALFDGDKKVADLKPVALERGEAAVLYVTGSGSSLSPVWVKRPTGTQ</sequence>
<dbReference type="EMBL" id="FOHW01000002">
    <property type="protein sequence ID" value="SES77859.1"/>
    <property type="molecule type" value="Genomic_DNA"/>
</dbReference>
<comment type="similarity">
    <text evidence="3">Belongs to the AlgF family.</text>
</comment>
<keyword evidence="7" id="KW-0016">Alginate biosynthesis</keyword>
<evidence type="ECO:0000256" key="5">
    <source>
        <dbReference type="ARBA" id="ARBA00022729"/>
    </source>
</evidence>
<keyword evidence="9" id="KW-0808">Transferase</keyword>
<protein>
    <recommendedName>
        <fullName evidence="4">Alginate biosynthesis protein AlgF</fullName>
    </recommendedName>
</protein>
<evidence type="ECO:0000256" key="8">
    <source>
        <dbReference type="SAM" id="SignalP"/>
    </source>
</evidence>
<feature type="signal peptide" evidence="8">
    <location>
        <begin position="1"/>
        <end position="35"/>
    </location>
</feature>